<name>E5A7J2_LEPMJ</name>
<dbReference type="GeneID" id="13289060"/>
<feature type="compositionally biased region" description="Polar residues" evidence="1">
    <location>
        <begin position="11"/>
        <end position="33"/>
    </location>
</feature>
<evidence type="ECO:0000256" key="1">
    <source>
        <dbReference type="SAM" id="MobiDB-lite"/>
    </source>
</evidence>
<dbReference type="Proteomes" id="UP000002668">
    <property type="component" value="Genome"/>
</dbReference>
<gene>
    <name evidence="2" type="ORF">LEMA_P088260.1</name>
</gene>
<sequence length="487" mass="53540">MDPASMASRWDQPQETLSANRLARQDTTSSVESSDLYKPLPSGRWLLEFHASCPKCHHYHSGAKLKIDNHDDKSKASPVLCENCKDPWMLFGGRNSTQLSLLSVMSTVPDPVEREVHRLLVAMVRPVTAVATSHLARNPGTTADDVAPEGSSALGSHETTSLPPNTNRDIFQGLSVSKQQKRTTLRPKIITRSVSGLNSADTGQHPFFNFRKKLVTRFPILSRVASIAADRPLTSTRRVNDRAQDTQHISMNRCPVSNRNSATTEHVSSIGSRPGTVDAATPPLSPEAQKFMTEIKDNPISSMNQEDRIRWARKKLTAFRLRRASAALLEEPSFIDRVSLASSDDLLHMPVSQLDRPGSIGHLLGSHSGHFDGLYFTDSIPPTHRDSMSERTSEVTTAAGDGLFGPRIPFQGLLSHERQSSGSSRRFSVQSAPRTWQQIQNIRTEARYSQDISSAAAIRDVPGARARIIHRLSGGAALRTSNEDPGL</sequence>
<accession>E5A7J2</accession>
<feature type="compositionally biased region" description="Polar residues" evidence="1">
    <location>
        <begin position="153"/>
        <end position="178"/>
    </location>
</feature>
<dbReference type="HOGENOM" id="CLU_036312_0_0_1"/>
<dbReference type="OrthoDB" id="3945111at2759"/>
<evidence type="ECO:0000313" key="3">
    <source>
        <dbReference type="Proteomes" id="UP000002668"/>
    </source>
</evidence>
<evidence type="ECO:0000313" key="2">
    <source>
        <dbReference type="EMBL" id="CBX99587.1"/>
    </source>
</evidence>
<feature type="region of interest" description="Disordered" evidence="1">
    <location>
        <begin position="1"/>
        <end position="35"/>
    </location>
</feature>
<dbReference type="InParanoid" id="E5A7J2"/>
<keyword evidence="3" id="KW-1185">Reference proteome</keyword>
<dbReference type="eggNOG" id="ENOG502R82G">
    <property type="taxonomic scope" value="Eukaryota"/>
</dbReference>
<dbReference type="RefSeq" id="XP_003843066.1">
    <property type="nucleotide sequence ID" value="XM_003843018.1"/>
</dbReference>
<dbReference type="EMBL" id="FP929136">
    <property type="protein sequence ID" value="CBX99587.1"/>
    <property type="molecule type" value="Genomic_DNA"/>
</dbReference>
<dbReference type="VEuPathDB" id="FungiDB:LEMA_P088260.1"/>
<reference evidence="3" key="1">
    <citation type="journal article" date="2011" name="Nat. Commun.">
        <title>Effector diversification within compartments of the Leptosphaeria maculans genome affected by Repeat-Induced Point mutations.</title>
        <authorList>
            <person name="Rouxel T."/>
            <person name="Grandaubert J."/>
            <person name="Hane J.K."/>
            <person name="Hoede C."/>
            <person name="van de Wouw A.P."/>
            <person name="Couloux A."/>
            <person name="Dominguez V."/>
            <person name="Anthouard V."/>
            <person name="Bally P."/>
            <person name="Bourras S."/>
            <person name="Cozijnsen A.J."/>
            <person name="Ciuffetti L.M."/>
            <person name="Degrave A."/>
            <person name="Dilmaghani A."/>
            <person name="Duret L."/>
            <person name="Fudal I."/>
            <person name="Goodwin S.B."/>
            <person name="Gout L."/>
            <person name="Glaser N."/>
            <person name="Linglin J."/>
            <person name="Kema G.H.J."/>
            <person name="Lapalu N."/>
            <person name="Lawrence C.B."/>
            <person name="May K."/>
            <person name="Meyer M."/>
            <person name="Ollivier B."/>
            <person name="Poulain J."/>
            <person name="Schoch C.L."/>
            <person name="Simon A."/>
            <person name="Spatafora J.W."/>
            <person name="Stachowiak A."/>
            <person name="Turgeon B.G."/>
            <person name="Tyler B.M."/>
            <person name="Vincent D."/>
            <person name="Weissenbach J."/>
            <person name="Amselem J."/>
            <person name="Quesneville H."/>
            <person name="Oliver R.P."/>
            <person name="Wincker P."/>
            <person name="Balesdent M.-H."/>
            <person name="Howlett B.J."/>
        </authorList>
    </citation>
    <scope>NUCLEOTIDE SEQUENCE [LARGE SCALE GENOMIC DNA]</scope>
    <source>
        <strain evidence="3">JN3 / isolate v23.1.3 / race Av1-4-5-6-7-8</strain>
    </source>
</reference>
<feature type="region of interest" description="Disordered" evidence="1">
    <location>
        <begin position="135"/>
        <end position="184"/>
    </location>
</feature>
<protein>
    <submittedName>
        <fullName evidence="2">Uncharacterized protein</fullName>
    </submittedName>
</protein>
<dbReference type="AlphaFoldDB" id="E5A7J2"/>
<organism evidence="2 3">
    <name type="scientific">Leptosphaeria maculans (strain JN3 / isolate v23.1.3 / race Av1-4-5-6-7-8)</name>
    <name type="common">Blackleg fungus</name>
    <name type="synonym">Phoma lingam</name>
    <dbReference type="NCBI Taxonomy" id="985895"/>
    <lineage>
        <taxon>Eukaryota</taxon>
        <taxon>Fungi</taxon>
        <taxon>Dikarya</taxon>
        <taxon>Ascomycota</taxon>
        <taxon>Pezizomycotina</taxon>
        <taxon>Dothideomycetes</taxon>
        <taxon>Pleosporomycetidae</taxon>
        <taxon>Pleosporales</taxon>
        <taxon>Pleosporineae</taxon>
        <taxon>Leptosphaeriaceae</taxon>
        <taxon>Plenodomus</taxon>
        <taxon>Plenodomus lingam/Leptosphaeria maculans species complex</taxon>
    </lineage>
</organism>
<proteinExistence type="predicted"/>